<evidence type="ECO:0000256" key="1">
    <source>
        <dbReference type="ARBA" id="ARBA00001974"/>
    </source>
</evidence>
<dbReference type="PANTHER" id="PTHR43429:SF3">
    <property type="entry name" value="NITRITE REDUCTASE [NAD(P)H]"/>
    <property type="match status" value="1"/>
</dbReference>
<name>A0A2T0AY20_9FIRM</name>
<dbReference type="Gene3D" id="3.50.50.60">
    <property type="entry name" value="FAD/NAD(P)-binding domain"/>
    <property type="match status" value="2"/>
</dbReference>
<evidence type="ECO:0000259" key="4">
    <source>
        <dbReference type="Pfam" id="PF07992"/>
    </source>
</evidence>
<keyword evidence="2" id="KW-0285">Flavoprotein</keyword>
<keyword evidence="5" id="KW-0560">Oxidoreductase</keyword>
<sequence length="392" mass="42941">MGRIVIIGSSAAGLAAVDRIRELDPDVPLLLITAEKGQPYSRLRLPEYAAALIGGEELLNRPKDYYRQKGLEVISGRKVVAVHPGDQRVKLDNGEAIQYTRLLIASGSTPVDLPLSGTRLPGVFHLWSRQDAEAIRKYLPEVKNVAVIGAGLIGLKTAEALVRHGVNIYLVEREKQVLPSQLDEEAAQILQRRLEEAGIITYCGRRVTAIAGTKSVEGIIMEDEFLPCQMVLLTAGVRPNISFLEGTGIKIKKGIVVDRHMATSVAGIWAAGDVVESIDIVRRVNDVNAVWYNAVRQGRIAAENIMDVPSIYYGSISMNSFHLFGLNGVALGDSTGRYTAAGKSHIYMKTDDGIYEKAVFTSEGKRMTGYLALGKIDKAGYAYYRILRDNRD</sequence>
<keyword evidence="6" id="KW-1185">Reference proteome</keyword>
<dbReference type="Pfam" id="PF07992">
    <property type="entry name" value="Pyr_redox_2"/>
    <property type="match status" value="1"/>
</dbReference>
<dbReference type="EC" id="1.2.1.58" evidence="5"/>
<evidence type="ECO:0000256" key="3">
    <source>
        <dbReference type="ARBA" id="ARBA00022827"/>
    </source>
</evidence>
<proteinExistence type="predicted"/>
<evidence type="ECO:0000313" key="5">
    <source>
        <dbReference type="EMBL" id="PRR75788.1"/>
    </source>
</evidence>
<evidence type="ECO:0000313" key="6">
    <source>
        <dbReference type="Proteomes" id="UP000238415"/>
    </source>
</evidence>
<gene>
    <name evidence="5" type="primary">padH_1</name>
    <name evidence="5" type="ORF">MOHU_01690</name>
</gene>
<dbReference type="InterPro" id="IPR036188">
    <property type="entry name" value="FAD/NAD-bd_sf"/>
</dbReference>
<protein>
    <submittedName>
        <fullName evidence="5">NADH-dependent phenylglyoxylate dehydrogenase subunit epsilon</fullName>
        <ecNumber evidence="5">1.2.1.58</ecNumber>
    </submittedName>
</protein>
<dbReference type="GO" id="GO:0047110">
    <property type="term" value="F:phenylglyoxylate dehydrogenase (acylating) activity"/>
    <property type="evidence" value="ECO:0007669"/>
    <property type="project" value="UniProtKB-EC"/>
</dbReference>
<dbReference type="InterPro" id="IPR023753">
    <property type="entry name" value="FAD/NAD-binding_dom"/>
</dbReference>
<dbReference type="PRINTS" id="PR00411">
    <property type="entry name" value="PNDRDTASEI"/>
</dbReference>
<evidence type="ECO:0000256" key="2">
    <source>
        <dbReference type="ARBA" id="ARBA00022630"/>
    </source>
</evidence>
<comment type="cofactor">
    <cofactor evidence="1">
        <name>FAD</name>
        <dbReference type="ChEBI" id="CHEBI:57692"/>
    </cofactor>
</comment>
<reference evidence="5 6" key="1">
    <citation type="submission" date="2018-03" db="EMBL/GenBank/DDBJ databases">
        <title>Genome sequence of Moorella humiferrea DSM 23265.</title>
        <authorList>
            <person name="Poehlein A."/>
            <person name="Daniel R."/>
        </authorList>
    </citation>
    <scope>NUCLEOTIDE SEQUENCE [LARGE SCALE GENOMIC DNA]</scope>
    <source>
        <strain evidence="5 6">DSM 23265</strain>
    </source>
</reference>
<dbReference type="PRINTS" id="PR00368">
    <property type="entry name" value="FADPNR"/>
</dbReference>
<dbReference type="PANTHER" id="PTHR43429">
    <property type="entry name" value="PYRIDINE NUCLEOTIDE-DISULFIDE OXIDOREDUCTASE DOMAIN-CONTAINING"/>
    <property type="match status" value="1"/>
</dbReference>
<dbReference type="InterPro" id="IPR050260">
    <property type="entry name" value="FAD-bd_OxRdtase"/>
</dbReference>
<comment type="caution">
    <text evidence="5">The sequence shown here is derived from an EMBL/GenBank/DDBJ whole genome shotgun (WGS) entry which is preliminary data.</text>
</comment>
<keyword evidence="3" id="KW-0274">FAD</keyword>
<dbReference type="AlphaFoldDB" id="A0A2T0AY20"/>
<dbReference type="Proteomes" id="UP000238415">
    <property type="component" value="Unassembled WGS sequence"/>
</dbReference>
<dbReference type="SUPFAM" id="SSF51905">
    <property type="entry name" value="FAD/NAD(P)-binding domain"/>
    <property type="match status" value="2"/>
</dbReference>
<dbReference type="EMBL" id="PVXM01000003">
    <property type="protein sequence ID" value="PRR75788.1"/>
    <property type="molecule type" value="Genomic_DNA"/>
</dbReference>
<feature type="domain" description="FAD/NAD(P)-binding" evidence="4">
    <location>
        <begin position="3"/>
        <end position="298"/>
    </location>
</feature>
<accession>A0A2T0AY20</accession>
<dbReference type="RefSeq" id="WP_170066104.1">
    <property type="nucleotide sequence ID" value="NZ_CP136419.1"/>
</dbReference>
<organism evidence="5 6">
    <name type="scientific">Neomoorella humiferrea</name>
    <dbReference type="NCBI Taxonomy" id="676965"/>
    <lineage>
        <taxon>Bacteria</taxon>
        <taxon>Bacillati</taxon>
        <taxon>Bacillota</taxon>
        <taxon>Clostridia</taxon>
        <taxon>Neomoorellales</taxon>
        <taxon>Neomoorellaceae</taxon>
        <taxon>Neomoorella</taxon>
    </lineage>
</organism>